<reference evidence="2" key="1">
    <citation type="submission" date="2021-02" db="EMBL/GenBank/DDBJ databases">
        <authorList>
            <person name="Nowell W R."/>
        </authorList>
    </citation>
    <scope>NUCLEOTIDE SEQUENCE</scope>
    <source>
        <strain evidence="2">Ploen Becks lab</strain>
    </source>
</reference>
<keyword evidence="1" id="KW-0175">Coiled coil</keyword>
<feature type="coiled-coil region" evidence="1">
    <location>
        <begin position="304"/>
        <end position="452"/>
    </location>
</feature>
<comment type="caution">
    <text evidence="2">The sequence shown here is derived from an EMBL/GenBank/DDBJ whole genome shotgun (WGS) entry which is preliminary data.</text>
</comment>
<dbReference type="EMBL" id="CAJNOC010006426">
    <property type="protein sequence ID" value="CAF1077712.1"/>
    <property type="molecule type" value="Genomic_DNA"/>
</dbReference>
<dbReference type="Proteomes" id="UP000663879">
    <property type="component" value="Unassembled WGS sequence"/>
</dbReference>
<gene>
    <name evidence="2" type="ORF">OXX778_LOCUS20040</name>
</gene>
<proteinExistence type="predicted"/>
<evidence type="ECO:0000256" key="1">
    <source>
        <dbReference type="SAM" id="Coils"/>
    </source>
</evidence>
<dbReference type="AlphaFoldDB" id="A0A814ME44"/>
<evidence type="ECO:0000313" key="2">
    <source>
        <dbReference type="EMBL" id="CAF1077712.1"/>
    </source>
</evidence>
<organism evidence="2 3">
    <name type="scientific">Brachionus calyciflorus</name>
    <dbReference type="NCBI Taxonomy" id="104777"/>
    <lineage>
        <taxon>Eukaryota</taxon>
        <taxon>Metazoa</taxon>
        <taxon>Spiralia</taxon>
        <taxon>Gnathifera</taxon>
        <taxon>Rotifera</taxon>
        <taxon>Eurotatoria</taxon>
        <taxon>Monogononta</taxon>
        <taxon>Pseudotrocha</taxon>
        <taxon>Ploima</taxon>
        <taxon>Brachionidae</taxon>
        <taxon>Brachionus</taxon>
    </lineage>
</organism>
<feature type="coiled-coil region" evidence="1">
    <location>
        <begin position="181"/>
        <end position="222"/>
    </location>
</feature>
<accession>A0A814ME44</accession>
<protein>
    <submittedName>
        <fullName evidence="2">Uncharacterized protein</fullName>
    </submittedName>
</protein>
<evidence type="ECO:0000313" key="3">
    <source>
        <dbReference type="Proteomes" id="UP000663879"/>
    </source>
</evidence>
<keyword evidence="3" id="KW-1185">Reference proteome</keyword>
<dbReference type="OrthoDB" id="10542123at2759"/>
<feature type="non-terminal residue" evidence="2">
    <location>
        <position position="474"/>
    </location>
</feature>
<name>A0A814ME44_9BILA</name>
<feature type="coiled-coil region" evidence="1">
    <location>
        <begin position="70"/>
        <end position="148"/>
    </location>
</feature>
<sequence>MSNNENLIKNCDQTIPKDENIDLKISSLMTLNSFLIDELEVNLSINLSDDLKNIIKTNLNEYEQLNLRKLEEKDLIISQLKQNLVDLTEKRFRTSIIQNAPTANLPLENIEFLISEKEKRINELLDDLSEKNREISKLKETIKNQDDVILSHNNNIYELKNNNQVVLKAKQESFRVMTEDLNQKQKLIEEQNETIKDLKEKIDRLQQDYDQTRLDLEKRLNEKETDLQIKIAHFEANLREGKIYFEEILSEKSKEITKLKQKLSTFDHTESDSLTNDLKEETNNHQNSTNPIQKFESENIKNIKSLYEHQIDILKVKIEMLEKTCNNYQQGIKEMNKNFGIQQLSDEANSIQIFKDLMQDLQKTNVRLETEKIDLEVNNSKLQSLLEQTKIEKENLNKKFQNTDQINQKLTQEKIELDSYYRGLIDSKISELSELNQRYNSLNIEYERLREDNIRLGQISLEYDQLKITNEELT</sequence>